<accession>A0A2B4SV93</accession>
<dbReference type="InterPro" id="IPR001584">
    <property type="entry name" value="Integrase_cat-core"/>
</dbReference>
<feature type="domain" description="Integrase catalytic" evidence="1">
    <location>
        <begin position="1"/>
        <end position="110"/>
    </location>
</feature>
<gene>
    <name evidence="2" type="primary">Cntnap2</name>
    <name evidence="2" type="ORF">AWC38_SpisGene2064</name>
</gene>
<evidence type="ECO:0000313" key="2">
    <source>
        <dbReference type="EMBL" id="PFX33013.1"/>
    </source>
</evidence>
<keyword evidence="3" id="KW-1185">Reference proteome</keyword>
<evidence type="ECO:0000313" key="3">
    <source>
        <dbReference type="Proteomes" id="UP000225706"/>
    </source>
</evidence>
<name>A0A2B4SV93_STYPI</name>
<dbReference type="PROSITE" id="PS50994">
    <property type="entry name" value="INTEGRASE"/>
    <property type="match status" value="1"/>
</dbReference>
<dbReference type="Gene3D" id="2.60.120.1000">
    <property type="match status" value="1"/>
</dbReference>
<comment type="caution">
    <text evidence="2">The sequence shown here is derived from an EMBL/GenBank/DDBJ whole genome shotgun (WGS) entry which is preliminary data.</text>
</comment>
<proteinExistence type="predicted"/>
<sequence length="371" mass="41980">MTDSGSQFLSREFKNFTRNGGIGHVTSSPHHHKSNGKAEAAVKITKTMMRKTLLNGTDQYEALLELRNTPRQDTEASLAEMMFGRNTRSMLPSPRTKRIRSKREVILRRAKRRFAVKRSFVKDARDLTRLTSGVLSTHRRKEVRLEKRTFLSRSQRSVEPNTKTMQINVFIYLQCRMSYPKAQNGDYVIDPDGDGGVKPFKVYCNMTDKNDIGVTVVSHDSENRTLVVGCERRGAYSGNISYTEADMAQLAKLTAPSAHCEQFIKYECRCSVLLKNGDPCGWWVSRDGEKMKYWGGVDSGDYKCTCGLNKSCAAKDYGCKCDENSGTWREDSGFLTDKLTLPVKQLRFGDTSSSDEKRHHTLGKLKCFGLI</sequence>
<reference evidence="3" key="1">
    <citation type="journal article" date="2017" name="bioRxiv">
        <title>Comparative analysis of the genomes of Stylophora pistillata and Acropora digitifera provides evidence for extensive differences between species of corals.</title>
        <authorList>
            <person name="Voolstra C.R."/>
            <person name="Li Y."/>
            <person name="Liew Y.J."/>
            <person name="Baumgarten S."/>
            <person name="Zoccola D."/>
            <person name="Flot J.-F."/>
            <person name="Tambutte S."/>
            <person name="Allemand D."/>
            <person name="Aranda M."/>
        </authorList>
    </citation>
    <scope>NUCLEOTIDE SEQUENCE [LARGE SCALE GENOMIC DNA]</scope>
</reference>
<protein>
    <submittedName>
        <fullName evidence="2">Contactin-associated protein-like 2</fullName>
    </submittedName>
</protein>
<dbReference type="InterPro" id="IPR050951">
    <property type="entry name" value="Retrovirus_Pol_polyprotein"/>
</dbReference>
<dbReference type="Proteomes" id="UP000225706">
    <property type="component" value="Unassembled WGS sequence"/>
</dbReference>
<dbReference type="Gene3D" id="3.30.420.10">
    <property type="entry name" value="Ribonuclease H-like superfamily/Ribonuclease H"/>
    <property type="match status" value="1"/>
</dbReference>
<dbReference type="AlphaFoldDB" id="A0A2B4SV93"/>
<dbReference type="OrthoDB" id="5982224at2759"/>
<dbReference type="EMBL" id="LSMT01000016">
    <property type="protein sequence ID" value="PFX33013.1"/>
    <property type="molecule type" value="Genomic_DNA"/>
</dbReference>
<dbReference type="InterPro" id="IPR036397">
    <property type="entry name" value="RNaseH_sf"/>
</dbReference>
<dbReference type="PANTHER" id="PTHR37984">
    <property type="entry name" value="PROTEIN CBG26694"/>
    <property type="match status" value="1"/>
</dbReference>
<dbReference type="GO" id="GO:0015074">
    <property type="term" value="P:DNA integration"/>
    <property type="evidence" value="ECO:0007669"/>
    <property type="project" value="InterPro"/>
</dbReference>
<dbReference type="InterPro" id="IPR012337">
    <property type="entry name" value="RNaseH-like_sf"/>
</dbReference>
<dbReference type="NCBIfam" id="NF040941">
    <property type="entry name" value="GGGWT_bact"/>
    <property type="match status" value="1"/>
</dbReference>
<dbReference type="SUPFAM" id="SSF53098">
    <property type="entry name" value="Ribonuclease H-like"/>
    <property type="match status" value="1"/>
</dbReference>
<evidence type="ECO:0000259" key="1">
    <source>
        <dbReference type="PROSITE" id="PS50994"/>
    </source>
</evidence>
<organism evidence="2 3">
    <name type="scientific">Stylophora pistillata</name>
    <name type="common">Smooth cauliflower coral</name>
    <dbReference type="NCBI Taxonomy" id="50429"/>
    <lineage>
        <taxon>Eukaryota</taxon>
        <taxon>Metazoa</taxon>
        <taxon>Cnidaria</taxon>
        <taxon>Anthozoa</taxon>
        <taxon>Hexacorallia</taxon>
        <taxon>Scleractinia</taxon>
        <taxon>Astrocoeniina</taxon>
        <taxon>Pocilloporidae</taxon>
        <taxon>Stylophora</taxon>
    </lineage>
</organism>
<dbReference type="PANTHER" id="PTHR37984:SF8">
    <property type="entry name" value="CCHC-TYPE DOMAIN-CONTAINING PROTEIN"/>
    <property type="match status" value="1"/>
</dbReference>
<dbReference type="GO" id="GO:0003676">
    <property type="term" value="F:nucleic acid binding"/>
    <property type="evidence" value="ECO:0007669"/>
    <property type="project" value="InterPro"/>
</dbReference>